<dbReference type="AlphaFoldDB" id="A0A698FWM6"/>
<dbReference type="InterPro" id="IPR003959">
    <property type="entry name" value="ATPase_AAA_core"/>
</dbReference>
<feature type="domain" description="AAA+ ATPase" evidence="1">
    <location>
        <begin position="26"/>
        <end position="271"/>
    </location>
</feature>
<gene>
    <name evidence="2" type="ORF">F2N06_05770</name>
</gene>
<proteinExistence type="predicted"/>
<comment type="caution">
    <text evidence="2">The sequence shown here is derived from an EMBL/GenBank/DDBJ whole genome shotgun (WGS) entry which is preliminary data.</text>
</comment>
<dbReference type="PANTHER" id="PTHR43581">
    <property type="entry name" value="ATP/GTP PHOSPHATASE"/>
    <property type="match status" value="1"/>
</dbReference>
<evidence type="ECO:0000313" key="2">
    <source>
        <dbReference type="EMBL" id="ECV9657520.1"/>
    </source>
</evidence>
<dbReference type="GO" id="GO:0005524">
    <property type="term" value="F:ATP binding"/>
    <property type="evidence" value="ECO:0007669"/>
    <property type="project" value="InterPro"/>
</dbReference>
<reference evidence="2" key="1">
    <citation type="submission" date="2019-09" db="EMBL/GenBank/DDBJ databases">
        <authorList>
            <consortium name="GenomeTrakr network: Whole genome sequencing for foodborne pathogen traceback"/>
        </authorList>
    </citation>
    <scope>NUCLEOTIDE SEQUENCE [LARGE SCALE GENOMIC DNA]</scope>
    <source>
        <strain evidence="2">TTU_583</strain>
    </source>
</reference>
<dbReference type="GO" id="GO:0016887">
    <property type="term" value="F:ATP hydrolysis activity"/>
    <property type="evidence" value="ECO:0007669"/>
    <property type="project" value="InterPro"/>
</dbReference>
<dbReference type="Pfam" id="PF13304">
    <property type="entry name" value="AAA_21"/>
    <property type="match status" value="1"/>
</dbReference>
<dbReference type="InterPro" id="IPR027417">
    <property type="entry name" value="P-loop_NTPase"/>
</dbReference>
<dbReference type="InterPro" id="IPR051396">
    <property type="entry name" value="Bact_Antivir_Def_Nuclease"/>
</dbReference>
<dbReference type="CDD" id="cd00267">
    <property type="entry name" value="ABC_ATPase"/>
    <property type="match status" value="1"/>
</dbReference>
<name>A0A698FWM6_CAMJU</name>
<dbReference type="SMART" id="SM00382">
    <property type="entry name" value="AAA"/>
    <property type="match status" value="1"/>
</dbReference>
<evidence type="ECO:0000259" key="1">
    <source>
        <dbReference type="SMART" id="SM00382"/>
    </source>
</evidence>
<organism evidence="2">
    <name type="scientific">Campylobacter jejuni</name>
    <dbReference type="NCBI Taxonomy" id="197"/>
    <lineage>
        <taxon>Bacteria</taxon>
        <taxon>Pseudomonadati</taxon>
        <taxon>Campylobacterota</taxon>
        <taxon>Epsilonproteobacteria</taxon>
        <taxon>Campylobacterales</taxon>
        <taxon>Campylobacteraceae</taxon>
        <taxon>Campylobacter</taxon>
    </lineage>
</organism>
<dbReference type="PANTHER" id="PTHR43581:SF2">
    <property type="entry name" value="EXCINUCLEASE ATPASE SUBUNIT"/>
    <property type="match status" value="1"/>
</dbReference>
<dbReference type="EMBL" id="AAKUWM010000008">
    <property type="protein sequence ID" value="ECV9657520.1"/>
    <property type="molecule type" value="Genomic_DNA"/>
</dbReference>
<dbReference type="Gene3D" id="3.40.50.300">
    <property type="entry name" value="P-loop containing nucleotide triphosphate hydrolases"/>
    <property type="match status" value="2"/>
</dbReference>
<sequence length="474" mass="55991">MQNKEIKIIINNIKQIKKMEFILKLEKGIIVISGDNASGKSTLLTCIAKLVQRNSLNNEFRGIYKDGSISYISSFSDKEFIWEKKSKWYEKNSEHKDMFFVGGFFESSILNGLRFNQLENKNSLKNYKDGHDASEFIKKELDSIINGKNTGYFDNLKYTKTRNKIYFLKHDDNYISEYDFSTGEYFILSILKIINTLKTKSDNLRLFIIDEIDLALHPLAQKRLFDKLKEWHEKYNLLFIIATHSLVIIEEADPNSTYYLENQNIYNPIYPGYITSKLYKHYFYDRIILVEDTLAKKFIKKIIETTMKDIPLKYNVIPIGGYENLMRYHNENNKMKYYGNAKVVAILDGDIEQDKTAQKKIKPYKSNKHFFLPFMNVEREVFDLLNDNSFLNIFEKCFSEKICNFESVKMKKEALNEISSDKVKNIYKKFKEDIAKCSDLDINAVEDKIIEYLCDNKQKNEKIIKNLKEFMDFQ</sequence>
<dbReference type="SUPFAM" id="SSF52540">
    <property type="entry name" value="P-loop containing nucleoside triphosphate hydrolases"/>
    <property type="match status" value="1"/>
</dbReference>
<dbReference type="InterPro" id="IPR003593">
    <property type="entry name" value="AAA+_ATPase"/>
</dbReference>
<protein>
    <submittedName>
        <fullName evidence="2">AAA family ATPase</fullName>
    </submittedName>
</protein>
<accession>A0A698FWM6</accession>